<comment type="cofactor">
    <cofactor evidence="1 5">
        <name>Zn(2+)</name>
        <dbReference type="ChEBI" id="CHEBI:29105"/>
    </cofactor>
</comment>
<dbReference type="SUPFAM" id="SSF50129">
    <property type="entry name" value="GroES-like"/>
    <property type="match status" value="1"/>
</dbReference>
<dbReference type="STRING" id="1479485.DA73_0218650"/>
<evidence type="ECO:0000313" key="10">
    <source>
        <dbReference type="Proteomes" id="UP000029738"/>
    </source>
</evidence>
<dbReference type="PANTHER" id="PTHR42813">
    <property type="entry name" value="ZINC-TYPE ALCOHOL DEHYDROGENASE-LIKE"/>
    <property type="match status" value="1"/>
</dbReference>
<dbReference type="GO" id="GO:0016491">
    <property type="term" value="F:oxidoreductase activity"/>
    <property type="evidence" value="ECO:0007669"/>
    <property type="project" value="UniProtKB-KW"/>
</dbReference>
<comment type="similarity">
    <text evidence="5">Belongs to the zinc-containing alcohol dehydrogenase family.</text>
</comment>
<organism evidence="9">
    <name type="scientific">Tolypothrix bouteillei VB521301</name>
    <dbReference type="NCBI Taxonomy" id="1479485"/>
    <lineage>
        <taxon>Bacteria</taxon>
        <taxon>Bacillati</taxon>
        <taxon>Cyanobacteriota</taxon>
        <taxon>Cyanophyceae</taxon>
        <taxon>Nostocales</taxon>
        <taxon>Tolypothrichaceae</taxon>
        <taxon>Tolypothrix</taxon>
    </lineage>
</organism>
<dbReference type="OrthoDB" id="9769198at2"/>
<evidence type="ECO:0000256" key="3">
    <source>
        <dbReference type="ARBA" id="ARBA00022833"/>
    </source>
</evidence>
<gene>
    <name evidence="9" type="ORF">DA73_0218650</name>
    <name evidence="8" type="ORF">DA73_0400014420</name>
</gene>
<dbReference type="AlphaFoldDB" id="A0A0C1REC2"/>
<feature type="domain" description="Alcohol dehydrogenase-like N-terminal" evidence="7">
    <location>
        <begin position="25"/>
        <end position="149"/>
    </location>
</feature>
<dbReference type="Gene3D" id="3.40.50.720">
    <property type="entry name" value="NAD(P)-binding Rossmann-like Domain"/>
    <property type="match status" value="1"/>
</dbReference>
<accession>A0A0C1REC2</accession>
<dbReference type="Proteomes" id="UP000029738">
    <property type="component" value="Unassembled WGS sequence"/>
</dbReference>
<evidence type="ECO:0000313" key="9">
    <source>
        <dbReference type="EMBL" id="KIE10555.1"/>
    </source>
</evidence>
<dbReference type="InterPro" id="IPR013154">
    <property type="entry name" value="ADH-like_N"/>
</dbReference>
<keyword evidence="4" id="KW-0560">Oxidoreductase</keyword>
<evidence type="ECO:0000256" key="4">
    <source>
        <dbReference type="ARBA" id="ARBA00023002"/>
    </source>
</evidence>
<keyword evidence="3 5" id="KW-0862">Zinc</keyword>
<evidence type="ECO:0000256" key="2">
    <source>
        <dbReference type="ARBA" id="ARBA00022723"/>
    </source>
</evidence>
<evidence type="ECO:0000256" key="1">
    <source>
        <dbReference type="ARBA" id="ARBA00001947"/>
    </source>
</evidence>
<comment type="caution">
    <text evidence="9">The sequence shown here is derived from an EMBL/GenBank/DDBJ whole genome shotgun (WGS) entry which is preliminary data.</text>
</comment>
<evidence type="ECO:0000256" key="5">
    <source>
        <dbReference type="RuleBase" id="RU361277"/>
    </source>
</evidence>
<dbReference type="GO" id="GO:0008270">
    <property type="term" value="F:zinc ion binding"/>
    <property type="evidence" value="ECO:0007669"/>
    <property type="project" value="InterPro"/>
</dbReference>
<dbReference type="EMBL" id="JHEG04000001">
    <property type="protein sequence ID" value="KAF3890966.1"/>
    <property type="molecule type" value="Genomic_DNA"/>
</dbReference>
<evidence type="ECO:0000259" key="7">
    <source>
        <dbReference type="Pfam" id="PF08240"/>
    </source>
</evidence>
<dbReference type="InterPro" id="IPR002328">
    <property type="entry name" value="ADH_Zn_CS"/>
</dbReference>
<keyword evidence="2 5" id="KW-0479">Metal-binding</keyword>
<dbReference type="RefSeq" id="WP_038089549.1">
    <property type="nucleotide sequence ID" value="NZ_JHEG04000001.1"/>
</dbReference>
<dbReference type="PROSITE" id="PS00059">
    <property type="entry name" value="ADH_ZINC"/>
    <property type="match status" value="1"/>
</dbReference>
<dbReference type="InterPro" id="IPR013149">
    <property type="entry name" value="ADH-like_C"/>
</dbReference>
<name>A0A0C1REC2_9CYAN</name>
<dbReference type="Pfam" id="PF00107">
    <property type="entry name" value="ADH_zinc_N"/>
    <property type="match status" value="1"/>
</dbReference>
<sequence length="390" mass="42622">MKAACWQGTHDVRVETVPDPKILNPRDAIVKVTATTICGSDLHIYDGYIPTMQPGDIIGHEFMGEVVEVGSEVKRLKTGDRTVVSSAIGCGHCWYCKQQQWSLCDNSNPNGWMQEKVYGYGTGAIFGYSHAFGGYAGSFADYIRVPFADFTAIAVPKDIPDEKLLPVSDAFPTGYMGADLCNIQPGDVVAVWGCGPVGQFAMRSAYLLGAERVIGIDRFPERLQLARDFAKAEIVNYEEVDVLEALKEMTGGMGPDACIDAVGMEAHGTGPEGLYDKAKQAVRLETDRPHVLRQMMVACRKGGTLSIMGVYGGFVDKLPMGAAMNKALTFRTGQMFGPKYIPKLVEHVLNGDVDPSAVLTHRLPLAEIKQGFEMFKHKKDQCIKVMLQPD</sequence>
<dbReference type="SUPFAM" id="SSF51735">
    <property type="entry name" value="NAD(P)-binding Rossmann-fold domains"/>
    <property type="match status" value="1"/>
</dbReference>
<dbReference type="PANTHER" id="PTHR42813:SF2">
    <property type="entry name" value="DEHYDROGENASE, ZINC-CONTAINING, PUTATIVE (AFU_ORTHOLOGUE AFUA_2G02810)-RELATED"/>
    <property type="match status" value="1"/>
</dbReference>
<evidence type="ECO:0000313" key="8">
    <source>
        <dbReference type="EMBL" id="KAF3890966.1"/>
    </source>
</evidence>
<evidence type="ECO:0000259" key="6">
    <source>
        <dbReference type="Pfam" id="PF00107"/>
    </source>
</evidence>
<dbReference type="Gene3D" id="3.90.180.10">
    <property type="entry name" value="Medium-chain alcohol dehydrogenases, catalytic domain"/>
    <property type="match status" value="1"/>
</dbReference>
<dbReference type="CDD" id="cd08283">
    <property type="entry name" value="FDH_like_1"/>
    <property type="match status" value="1"/>
</dbReference>
<proteinExistence type="inferred from homology"/>
<feature type="domain" description="Alcohol dehydrogenase-like C-terminal" evidence="6">
    <location>
        <begin position="196"/>
        <end position="264"/>
    </location>
</feature>
<dbReference type="EMBL" id="JHEG02000048">
    <property type="protein sequence ID" value="KIE10555.1"/>
    <property type="molecule type" value="Genomic_DNA"/>
</dbReference>
<dbReference type="Pfam" id="PF08240">
    <property type="entry name" value="ADH_N"/>
    <property type="match status" value="1"/>
</dbReference>
<protein>
    <submittedName>
        <fullName evidence="9">Alcohol dehydrogenase</fullName>
    </submittedName>
    <submittedName>
        <fullName evidence="8">Glutathione-dependent formaldehyde dehydrogenase</fullName>
    </submittedName>
</protein>
<reference evidence="9" key="1">
    <citation type="journal article" date="2015" name="Genome Announc.">
        <title>Draft Genome Sequence of Tolypothrix boutellei Strain VB521301.</title>
        <authorList>
            <person name="Chandrababunaidu M.M."/>
            <person name="Singh D."/>
            <person name="Sen D."/>
            <person name="Bhan S."/>
            <person name="Das S."/>
            <person name="Gupta A."/>
            <person name="Adhikary S.P."/>
            <person name="Tripathy S."/>
        </authorList>
    </citation>
    <scope>NUCLEOTIDE SEQUENCE</scope>
    <source>
        <strain evidence="9">VB521301</strain>
    </source>
</reference>
<keyword evidence="10" id="KW-1185">Reference proteome</keyword>
<dbReference type="InterPro" id="IPR036291">
    <property type="entry name" value="NAD(P)-bd_dom_sf"/>
</dbReference>
<reference evidence="8" key="2">
    <citation type="submission" date="2019-11" db="EMBL/GenBank/DDBJ databases">
        <title>Improved Assembly of Tolypothrix boutellei genome.</title>
        <authorList>
            <person name="Sarangi A.N."/>
            <person name="Mukherjee M."/>
            <person name="Ghosh S."/>
            <person name="Singh D."/>
            <person name="Das A."/>
            <person name="Kant S."/>
            <person name="Prusty A."/>
            <person name="Tripathy S."/>
        </authorList>
    </citation>
    <scope>NUCLEOTIDE SEQUENCE</scope>
    <source>
        <strain evidence="8">VB521301</strain>
    </source>
</reference>
<dbReference type="InterPro" id="IPR011032">
    <property type="entry name" value="GroES-like_sf"/>
</dbReference>